<accession>A0A8S0W607</accession>
<protein>
    <submittedName>
        <fullName evidence="1">Uncharacterized protein</fullName>
    </submittedName>
</protein>
<reference evidence="1 2" key="1">
    <citation type="submission" date="2020-01" db="EMBL/GenBank/DDBJ databases">
        <authorList>
            <person name="Gupta K D."/>
        </authorList>
    </citation>
    <scope>NUCLEOTIDE SEQUENCE [LARGE SCALE GENOMIC DNA]</scope>
</reference>
<dbReference type="EMBL" id="CACVBS010000118">
    <property type="protein sequence ID" value="CAA7271856.1"/>
    <property type="molecule type" value="Genomic_DNA"/>
</dbReference>
<organism evidence="1 2">
    <name type="scientific">Cyclocybe aegerita</name>
    <name type="common">Black poplar mushroom</name>
    <name type="synonym">Agrocybe aegerita</name>
    <dbReference type="NCBI Taxonomy" id="1973307"/>
    <lineage>
        <taxon>Eukaryota</taxon>
        <taxon>Fungi</taxon>
        <taxon>Dikarya</taxon>
        <taxon>Basidiomycota</taxon>
        <taxon>Agaricomycotina</taxon>
        <taxon>Agaricomycetes</taxon>
        <taxon>Agaricomycetidae</taxon>
        <taxon>Agaricales</taxon>
        <taxon>Agaricineae</taxon>
        <taxon>Bolbitiaceae</taxon>
        <taxon>Cyclocybe</taxon>
    </lineage>
</organism>
<name>A0A8S0W607_CYCAE</name>
<gene>
    <name evidence="1" type="ORF">AAE3_LOCUS14096</name>
</gene>
<keyword evidence="2" id="KW-1185">Reference proteome</keyword>
<sequence length="120" mass="13383">MPVHILVCPSLTLLALELTLLLSADLAMLSILTLTSTSNLLNILLDFSRPSPRLDLEPLLNIKSLLSTSGDRSQDIWEMPQPPFFEDSALRRAAPLLPDKNKPGWFIVHSQLMSHSIIKK</sequence>
<proteinExistence type="predicted"/>
<evidence type="ECO:0000313" key="1">
    <source>
        <dbReference type="EMBL" id="CAA7271856.1"/>
    </source>
</evidence>
<comment type="caution">
    <text evidence="1">The sequence shown here is derived from an EMBL/GenBank/DDBJ whole genome shotgun (WGS) entry which is preliminary data.</text>
</comment>
<dbReference type="AlphaFoldDB" id="A0A8S0W607"/>
<dbReference type="Proteomes" id="UP000467700">
    <property type="component" value="Unassembled WGS sequence"/>
</dbReference>
<evidence type="ECO:0000313" key="2">
    <source>
        <dbReference type="Proteomes" id="UP000467700"/>
    </source>
</evidence>